<dbReference type="Pfam" id="PF12937">
    <property type="entry name" value="F-box-like"/>
    <property type="match status" value="1"/>
</dbReference>
<dbReference type="InParanoid" id="A0A0H2RA09"/>
<proteinExistence type="predicted"/>
<protein>
    <recommendedName>
        <fullName evidence="1">F-box domain-containing protein</fullName>
    </recommendedName>
</protein>
<keyword evidence="3" id="KW-1185">Reference proteome</keyword>
<evidence type="ECO:0000259" key="1">
    <source>
        <dbReference type="Pfam" id="PF12937"/>
    </source>
</evidence>
<reference evidence="2 3" key="1">
    <citation type="submission" date="2015-04" db="EMBL/GenBank/DDBJ databases">
        <title>Complete genome sequence of Schizopora paradoxa KUC8140, a cosmopolitan wood degrader in East Asia.</title>
        <authorList>
            <consortium name="DOE Joint Genome Institute"/>
            <person name="Min B."/>
            <person name="Park H."/>
            <person name="Jang Y."/>
            <person name="Kim J.-J."/>
            <person name="Kim K.H."/>
            <person name="Pangilinan J."/>
            <person name="Lipzen A."/>
            <person name="Riley R."/>
            <person name="Grigoriev I.V."/>
            <person name="Spatafora J.W."/>
            <person name="Choi I.-G."/>
        </authorList>
    </citation>
    <scope>NUCLEOTIDE SEQUENCE [LARGE SCALE GENOMIC DNA]</scope>
    <source>
        <strain evidence="2 3">KUC8140</strain>
    </source>
</reference>
<sequence>MTARSRNLPKIFKAGNNFQDCVALIDISRVCRRWREIALTDSSLWSSIYIHLDNPTAASFQKTTYFADTCLWRSLDLPLTIVVTLTNLSELRPAYPLMHAVIAHEVRWSRIAVNLTSHPQSPESNVILISESDDEFTGIRGLSLRTAGSSNLKEFQSNMGPLFTYSMTQPLPALESLKISCCDLLDSIYTLTKWLPLASNLHELEIKVTFDRFISNASEQNQPIWLVAAAQTQVCPHFVLPSLQTLNIWTRLLPYFTCPALEKYVMEMLSWRAQDLTEYLEFVERSGTPPSFRTIEIIKQDDLLDIEYVRGSFLPTITSLYVTSPGRTFFEMFLERFPGGGDFRLLPGLEHLEVTACRSRYRLELSVLVASRWNIGASRRTLRSVKLKECFRLSPMLKLLLSPPRDGIDLTRVEWIWREIARCVNEGLFLSV</sequence>
<feature type="domain" description="F-box" evidence="1">
    <location>
        <begin position="23"/>
        <end position="50"/>
    </location>
</feature>
<dbReference type="STRING" id="27342.A0A0H2RA09"/>
<name>A0A0H2RA09_9AGAM</name>
<accession>A0A0H2RA09</accession>
<dbReference type="EMBL" id="KQ086080">
    <property type="protein sequence ID" value="KLO08710.1"/>
    <property type="molecule type" value="Genomic_DNA"/>
</dbReference>
<dbReference type="InterPro" id="IPR036047">
    <property type="entry name" value="F-box-like_dom_sf"/>
</dbReference>
<dbReference type="InterPro" id="IPR001810">
    <property type="entry name" value="F-box_dom"/>
</dbReference>
<gene>
    <name evidence="2" type="ORF">SCHPADRAFT_597994</name>
</gene>
<evidence type="ECO:0000313" key="2">
    <source>
        <dbReference type="EMBL" id="KLO08710.1"/>
    </source>
</evidence>
<dbReference type="AlphaFoldDB" id="A0A0H2RA09"/>
<dbReference type="Proteomes" id="UP000053477">
    <property type="component" value="Unassembled WGS sequence"/>
</dbReference>
<evidence type="ECO:0000313" key="3">
    <source>
        <dbReference type="Proteomes" id="UP000053477"/>
    </source>
</evidence>
<dbReference type="SUPFAM" id="SSF81383">
    <property type="entry name" value="F-box domain"/>
    <property type="match status" value="1"/>
</dbReference>
<dbReference type="Gene3D" id="1.20.1280.50">
    <property type="match status" value="1"/>
</dbReference>
<organism evidence="2 3">
    <name type="scientific">Schizopora paradoxa</name>
    <dbReference type="NCBI Taxonomy" id="27342"/>
    <lineage>
        <taxon>Eukaryota</taxon>
        <taxon>Fungi</taxon>
        <taxon>Dikarya</taxon>
        <taxon>Basidiomycota</taxon>
        <taxon>Agaricomycotina</taxon>
        <taxon>Agaricomycetes</taxon>
        <taxon>Hymenochaetales</taxon>
        <taxon>Schizoporaceae</taxon>
        <taxon>Schizopora</taxon>
    </lineage>
</organism>
<dbReference type="OrthoDB" id="2886770at2759"/>